<comment type="caution">
    <text evidence="1">The sequence shown here is derived from an EMBL/GenBank/DDBJ whole genome shotgun (WGS) entry which is preliminary data.</text>
</comment>
<accession>A0A8J3ISN5</accession>
<dbReference type="AlphaFoldDB" id="A0A8J3ISN5"/>
<sequence>MLAIIVFLLVLFLIDIVALSRGYDSRDGVESREWQRRTLRGYSV</sequence>
<dbReference type="EMBL" id="BNJK01000002">
    <property type="protein sequence ID" value="GHO97873.1"/>
    <property type="molecule type" value="Genomic_DNA"/>
</dbReference>
<evidence type="ECO:0000313" key="1">
    <source>
        <dbReference type="EMBL" id="GHO97873.1"/>
    </source>
</evidence>
<reference evidence="1" key="1">
    <citation type="submission" date="2020-10" db="EMBL/GenBank/DDBJ databases">
        <title>Taxonomic study of unclassified bacteria belonging to the class Ktedonobacteria.</title>
        <authorList>
            <person name="Yabe S."/>
            <person name="Wang C.M."/>
            <person name="Zheng Y."/>
            <person name="Sakai Y."/>
            <person name="Cavaletti L."/>
            <person name="Monciardini P."/>
            <person name="Donadio S."/>
        </authorList>
    </citation>
    <scope>NUCLEOTIDE SEQUENCE</scope>
    <source>
        <strain evidence="1">ID150040</strain>
    </source>
</reference>
<keyword evidence="2" id="KW-1185">Reference proteome</keyword>
<proteinExistence type="predicted"/>
<protein>
    <submittedName>
        <fullName evidence="1">Uncharacterized protein</fullName>
    </submittedName>
</protein>
<dbReference type="Proteomes" id="UP000597444">
    <property type="component" value="Unassembled WGS sequence"/>
</dbReference>
<organism evidence="1 2">
    <name type="scientific">Reticulibacter mediterranei</name>
    <dbReference type="NCBI Taxonomy" id="2778369"/>
    <lineage>
        <taxon>Bacteria</taxon>
        <taxon>Bacillati</taxon>
        <taxon>Chloroflexota</taxon>
        <taxon>Ktedonobacteria</taxon>
        <taxon>Ktedonobacterales</taxon>
        <taxon>Reticulibacteraceae</taxon>
        <taxon>Reticulibacter</taxon>
    </lineage>
</organism>
<name>A0A8J3ISN5_9CHLR</name>
<evidence type="ECO:0000313" key="2">
    <source>
        <dbReference type="Proteomes" id="UP000597444"/>
    </source>
</evidence>
<gene>
    <name evidence="1" type="ORF">KSF_079210</name>
</gene>
<dbReference type="RefSeq" id="WP_268963544.1">
    <property type="nucleotide sequence ID" value="NZ_BNJK01000002.1"/>
</dbReference>